<dbReference type="EMBL" id="PDCK01000039">
    <property type="protein sequence ID" value="PRQ54587.1"/>
    <property type="molecule type" value="Genomic_DNA"/>
</dbReference>
<dbReference type="AlphaFoldDB" id="A0A2P6S7C0"/>
<evidence type="ECO:0000313" key="3">
    <source>
        <dbReference type="Proteomes" id="UP000238479"/>
    </source>
</evidence>
<feature type="transmembrane region" description="Helical" evidence="1">
    <location>
        <begin position="98"/>
        <end position="120"/>
    </location>
</feature>
<proteinExistence type="predicted"/>
<organism evidence="2 3">
    <name type="scientific">Rosa chinensis</name>
    <name type="common">China rose</name>
    <dbReference type="NCBI Taxonomy" id="74649"/>
    <lineage>
        <taxon>Eukaryota</taxon>
        <taxon>Viridiplantae</taxon>
        <taxon>Streptophyta</taxon>
        <taxon>Embryophyta</taxon>
        <taxon>Tracheophyta</taxon>
        <taxon>Spermatophyta</taxon>
        <taxon>Magnoliopsida</taxon>
        <taxon>eudicotyledons</taxon>
        <taxon>Gunneridae</taxon>
        <taxon>Pentapetalae</taxon>
        <taxon>rosids</taxon>
        <taxon>fabids</taxon>
        <taxon>Rosales</taxon>
        <taxon>Rosaceae</taxon>
        <taxon>Rosoideae</taxon>
        <taxon>Rosoideae incertae sedis</taxon>
        <taxon>Rosa</taxon>
    </lineage>
</organism>
<dbReference type="Proteomes" id="UP000238479">
    <property type="component" value="Chromosome 1"/>
</dbReference>
<comment type="caution">
    <text evidence="2">The sequence shown here is derived from an EMBL/GenBank/DDBJ whole genome shotgun (WGS) entry which is preliminary data.</text>
</comment>
<keyword evidence="1" id="KW-0812">Transmembrane</keyword>
<keyword evidence="3" id="KW-1185">Reference proteome</keyword>
<keyword evidence="1" id="KW-1133">Transmembrane helix</keyword>
<name>A0A2P6S7C0_ROSCH</name>
<evidence type="ECO:0000313" key="2">
    <source>
        <dbReference type="EMBL" id="PRQ54587.1"/>
    </source>
</evidence>
<keyword evidence="1" id="KW-0472">Membrane</keyword>
<sequence>MGVNFNSSWRGSLDVRLYTKGESIASIMHSSPKISGSRRSEAFVLHTFWSLAELHVVWLLKLVQVKTGSLTAKAISLLGFGGGSCWKHSKRTSRVNSFLQTPILCFVWLMFWLVCSLRGLF</sequence>
<protein>
    <submittedName>
        <fullName evidence="2">Uncharacterized protein</fullName>
    </submittedName>
</protein>
<dbReference type="Gramene" id="PRQ54587">
    <property type="protein sequence ID" value="PRQ54587"/>
    <property type="gene ID" value="RchiOBHm_Chr1g0315351"/>
</dbReference>
<gene>
    <name evidence="2" type="ORF">RchiOBHm_Chr1g0315351</name>
</gene>
<accession>A0A2P6S7C0</accession>
<reference evidence="2 3" key="1">
    <citation type="journal article" date="2018" name="Nat. Genet.">
        <title>The Rosa genome provides new insights in the design of modern roses.</title>
        <authorList>
            <person name="Bendahmane M."/>
        </authorList>
    </citation>
    <scope>NUCLEOTIDE SEQUENCE [LARGE SCALE GENOMIC DNA]</scope>
    <source>
        <strain evidence="3">cv. Old Blush</strain>
    </source>
</reference>
<evidence type="ECO:0000256" key="1">
    <source>
        <dbReference type="SAM" id="Phobius"/>
    </source>
</evidence>